<dbReference type="EMBL" id="AEYP01060552">
    <property type="status" value="NOT_ANNOTATED_CDS"/>
    <property type="molecule type" value="Genomic_DNA"/>
</dbReference>
<organism evidence="2">
    <name type="scientific">Mustela putorius furo</name>
    <name type="common">European domestic ferret</name>
    <name type="synonym">Mustela furo</name>
    <dbReference type="NCBI Taxonomy" id="9669"/>
    <lineage>
        <taxon>Eukaryota</taxon>
        <taxon>Metazoa</taxon>
        <taxon>Chordata</taxon>
        <taxon>Craniata</taxon>
        <taxon>Vertebrata</taxon>
        <taxon>Euteleostomi</taxon>
        <taxon>Mammalia</taxon>
        <taxon>Eutheria</taxon>
        <taxon>Laurasiatheria</taxon>
        <taxon>Carnivora</taxon>
        <taxon>Caniformia</taxon>
        <taxon>Musteloidea</taxon>
        <taxon>Mustelidae</taxon>
        <taxon>Mustelinae</taxon>
        <taxon>Mustela</taxon>
    </lineage>
</organism>
<feature type="coiled-coil region" evidence="1">
    <location>
        <begin position="14"/>
        <end position="45"/>
    </location>
</feature>
<sequence length="88" mass="10473">VSLRNELRRTHESINALHSERRFLKKQLKRCKDKLQAIYASQEEKSCRFETKIHRLTANQDSLWTQLQQMGQELQVGSVERPEVRPQI</sequence>
<evidence type="ECO:0000313" key="2">
    <source>
        <dbReference type="Ensembl" id="ENSMPUP00000000465.1"/>
    </source>
</evidence>
<dbReference type="AlphaFoldDB" id="M3XN15"/>
<dbReference type="HOGENOM" id="CLU_2474763_0_0_1"/>
<dbReference type="InParanoid" id="M3XN15"/>
<proteinExistence type="predicted"/>
<keyword evidence="1" id="KW-0175">Coiled coil</keyword>
<reference evidence="2" key="1">
    <citation type="submission" date="2024-06" db="UniProtKB">
        <authorList>
            <consortium name="Ensembl"/>
        </authorList>
    </citation>
    <scope>IDENTIFICATION</scope>
</reference>
<accession>M3XN15</accession>
<evidence type="ECO:0000256" key="1">
    <source>
        <dbReference type="SAM" id="Coils"/>
    </source>
</evidence>
<dbReference type="STRING" id="9669.ENSMPUP00000000465"/>
<dbReference type="Ensembl" id="ENSMPUT00000000476.1">
    <property type="protein sequence ID" value="ENSMPUP00000000465.1"/>
    <property type="gene ID" value="ENSMPUG00000000471.1"/>
</dbReference>
<protein>
    <submittedName>
        <fullName evidence="2">Uncharacterized protein</fullName>
    </submittedName>
</protein>
<name>M3XN15_MUSPF</name>